<organism evidence="3 4">
    <name type="scientific">Elliptochloris bilobata</name>
    <dbReference type="NCBI Taxonomy" id="381761"/>
    <lineage>
        <taxon>Eukaryota</taxon>
        <taxon>Viridiplantae</taxon>
        <taxon>Chlorophyta</taxon>
        <taxon>core chlorophytes</taxon>
        <taxon>Trebouxiophyceae</taxon>
        <taxon>Trebouxiophyceae incertae sedis</taxon>
        <taxon>Elliptochloris clade</taxon>
        <taxon>Elliptochloris</taxon>
    </lineage>
</organism>
<feature type="compositionally biased region" description="Low complexity" evidence="2">
    <location>
        <begin position="1"/>
        <end position="19"/>
    </location>
</feature>
<feature type="region of interest" description="Disordered" evidence="2">
    <location>
        <begin position="213"/>
        <end position="236"/>
    </location>
</feature>
<name>A0AAW1QJG2_9CHLO</name>
<dbReference type="SUPFAM" id="SSF51730">
    <property type="entry name" value="FAD-linked oxidoreductase"/>
    <property type="match status" value="1"/>
</dbReference>
<evidence type="ECO:0000256" key="1">
    <source>
        <dbReference type="ARBA" id="ARBA00023002"/>
    </source>
</evidence>
<dbReference type="Gene3D" id="3.20.20.220">
    <property type="match status" value="1"/>
</dbReference>
<dbReference type="Proteomes" id="UP001445335">
    <property type="component" value="Unassembled WGS sequence"/>
</dbReference>
<protein>
    <recommendedName>
        <fullName evidence="5">Methylenetetrahydrofolate reductase (NAD(P)H)</fullName>
    </recommendedName>
</protein>
<keyword evidence="4" id="KW-1185">Reference proteome</keyword>
<accession>A0AAW1QJG2</accession>
<dbReference type="AlphaFoldDB" id="A0AAW1QJG2"/>
<evidence type="ECO:0000313" key="4">
    <source>
        <dbReference type="Proteomes" id="UP001445335"/>
    </source>
</evidence>
<evidence type="ECO:0000313" key="3">
    <source>
        <dbReference type="EMBL" id="KAK9821226.1"/>
    </source>
</evidence>
<keyword evidence="1" id="KW-0560">Oxidoreductase</keyword>
<dbReference type="GO" id="GO:0016491">
    <property type="term" value="F:oxidoreductase activity"/>
    <property type="evidence" value="ECO:0007669"/>
    <property type="project" value="UniProtKB-KW"/>
</dbReference>
<evidence type="ECO:0000256" key="2">
    <source>
        <dbReference type="SAM" id="MobiDB-lite"/>
    </source>
</evidence>
<evidence type="ECO:0008006" key="5">
    <source>
        <dbReference type="Google" id="ProtNLM"/>
    </source>
</evidence>
<reference evidence="3 4" key="1">
    <citation type="journal article" date="2024" name="Nat. Commun.">
        <title>Phylogenomics reveals the evolutionary origins of lichenization in chlorophyte algae.</title>
        <authorList>
            <person name="Puginier C."/>
            <person name="Libourel C."/>
            <person name="Otte J."/>
            <person name="Skaloud P."/>
            <person name="Haon M."/>
            <person name="Grisel S."/>
            <person name="Petersen M."/>
            <person name="Berrin J.G."/>
            <person name="Delaux P.M."/>
            <person name="Dal Grande F."/>
            <person name="Keller J."/>
        </authorList>
    </citation>
    <scope>NUCLEOTIDE SEQUENCE [LARGE SCALE GENOMIC DNA]</scope>
    <source>
        <strain evidence="3 4">SAG 245.80</strain>
    </source>
</reference>
<sequence>MAPWGSSAAAQPAQPEAGRATGGWVVTTVAAQLRSRQALEARLLQRAERGPSGERADALLLVSGSHPLRDVLAPAGLLPDALHSLRAAAAMRTAGQLPLSLSLWAVANPLTEGAPFAAAKVDNGAEVIVTQPPLVWPLFEAWLDEMNTRGLTRGAEGNGCGPAFCQQYTADLIAKVLALPGVAGLHLMPVTKRGRAMAQLLTRDGAFCVSQPHGAQKADSLRDDRSREAHEQLDIA</sequence>
<proteinExistence type="predicted"/>
<gene>
    <name evidence="3" type="ORF">WJX81_003530</name>
</gene>
<dbReference type="EMBL" id="JALJOU010000105">
    <property type="protein sequence ID" value="KAK9821226.1"/>
    <property type="molecule type" value="Genomic_DNA"/>
</dbReference>
<dbReference type="InterPro" id="IPR029041">
    <property type="entry name" value="FAD-linked_oxidoreductase-like"/>
</dbReference>
<comment type="caution">
    <text evidence="3">The sequence shown here is derived from an EMBL/GenBank/DDBJ whole genome shotgun (WGS) entry which is preliminary data.</text>
</comment>
<feature type="compositionally biased region" description="Basic and acidic residues" evidence="2">
    <location>
        <begin position="219"/>
        <end position="236"/>
    </location>
</feature>
<feature type="region of interest" description="Disordered" evidence="2">
    <location>
        <begin position="1"/>
        <end position="20"/>
    </location>
</feature>